<feature type="region of interest" description="Disordered" evidence="1">
    <location>
        <begin position="76"/>
        <end position="98"/>
    </location>
</feature>
<reference evidence="2 3" key="1">
    <citation type="submission" date="2024-01" db="EMBL/GenBank/DDBJ databases">
        <title>The genomes of 5 underutilized Papilionoideae crops provide insights into root nodulation and disease resistanc.</title>
        <authorList>
            <person name="Yuan L."/>
        </authorList>
    </citation>
    <scope>NUCLEOTIDE SEQUENCE [LARGE SCALE GENOMIC DNA]</scope>
    <source>
        <strain evidence="2">ZHUSHIDOU_FW_LH</strain>
        <tissue evidence="2">Leaf</tissue>
    </source>
</reference>
<protein>
    <submittedName>
        <fullName evidence="2">Uncharacterized protein</fullName>
    </submittedName>
</protein>
<gene>
    <name evidence="2" type="ORF">RIF29_29578</name>
</gene>
<dbReference type="Proteomes" id="UP001372338">
    <property type="component" value="Unassembled WGS sequence"/>
</dbReference>
<evidence type="ECO:0000313" key="2">
    <source>
        <dbReference type="EMBL" id="KAK7256143.1"/>
    </source>
</evidence>
<dbReference type="AlphaFoldDB" id="A0AAN9ELL7"/>
<organism evidence="2 3">
    <name type="scientific">Crotalaria pallida</name>
    <name type="common">Smooth rattlebox</name>
    <name type="synonym">Crotalaria striata</name>
    <dbReference type="NCBI Taxonomy" id="3830"/>
    <lineage>
        <taxon>Eukaryota</taxon>
        <taxon>Viridiplantae</taxon>
        <taxon>Streptophyta</taxon>
        <taxon>Embryophyta</taxon>
        <taxon>Tracheophyta</taxon>
        <taxon>Spermatophyta</taxon>
        <taxon>Magnoliopsida</taxon>
        <taxon>eudicotyledons</taxon>
        <taxon>Gunneridae</taxon>
        <taxon>Pentapetalae</taxon>
        <taxon>rosids</taxon>
        <taxon>fabids</taxon>
        <taxon>Fabales</taxon>
        <taxon>Fabaceae</taxon>
        <taxon>Papilionoideae</taxon>
        <taxon>50 kb inversion clade</taxon>
        <taxon>genistoids sensu lato</taxon>
        <taxon>core genistoids</taxon>
        <taxon>Crotalarieae</taxon>
        <taxon>Crotalaria</taxon>
    </lineage>
</organism>
<dbReference type="EMBL" id="JAYWIO010000006">
    <property type="protein sequence ID" value="KAK7256143.1"/>
    <property type="molecule type" value="Genomic_DNA"/>
</dbReference>
<evidence type="ECO:0000256" key="1">
    <source>
        <dbReference type="SAM" id="MobiDB-lite"/>
    </source>
</evidence>
<evidence type="ECO:0000313" key="3">
    <source>
        <dbReference type="Proteomes" id="UP001372338"/>
    </source>
</evidence>
<comment type="caution">
    <text evidence="2">The sequence shown here is derived from an EMBL/GenBank/DDBJ whole genome shotgun (WGS) entry which is preliminary data.</text>
</comment>
<sequence>MPSRWKAPSGGKPLHVEMPFSALALVQDIGNEVPTEAADPSDGKTSVMDGKDLAVVNKPEVLIDVENGGWIQVQTRSKAQTKLDQNKGGSHPSSVPHG</sequence>
<proteinExistence type="predicted"/>
<keyword evidence="3" id="KW-1185">Reference proteome</keyword>
<name>A0AAN9ELL7_CROPI</name>
<accession>A0AAN9ELL7</accession>